<dbReference type="Proteomes" id="UP000015354">
    <property type="component" value="Unassembled WGS sequence"/>
</dbReference>
<evidence type="ECO:0000256" key="1">
    <source>
        <dbReference type="SAM" id="MobiDB-lite"/>
    </source>
</evidence>
<gene>
    <name evidence="3" type="ORF">STCU_05131</name>
    <name evidence="2" type="ORF">STCU_07455</name>
</gene>
<protein>
    <submittedName>
        <fullName evidence="3">Uncharacterized protein</fullName>
    </submittedName>
</protein>
<evidence type="ECO:0000313" key="2">
    <source>
        <dbReference type="EMBL" id="EPY23788.1"/>
    </source>
</evidence>
<feature type="region of interest" description="Disordered" evidence="1">
    <location>
        <begin position="539"/>
        <end position="563"/>
    </location>
</feature>
<dbReference type="EMBL" id="ATMH01005131">
    <property type="protein sequence ID" value="EPY28438.1"/>
    <property type="molecule type" value="Genomic_DNA"/>
</dbReference>
<reference evidence="3" key="2">
    <citation type="submission" date="2013-03" db="EMBL/GenBank/DDBJ databases">
        <authorList>
            <person name="Motta M.C.M."/>
            <person name="Martins A.C.A."/>
            <person name="Preta C.M.C.C."/>
            <person name="Silva R."/>
            <person name="de Souza S.S."/>
            <person name="Klein C.C."/>
            <person name="de Almeida L.G.P."/>
            <person name="Cunha O.L."/>
            <person name="Colabardini A.C."/>
            <person name="Lima B.A."/>
            <person name="Machado C.R."/>
            <person name="Soares C.M.A."/>
            <person name="de Menezes C.B.A."/>
            <person name="Bartolomeu D.C."/>
            <person name="Grisard E.C."/>
            <person name="Fantinatti-Garboggini F."/>
            <person name="Rodrigues-Luiz G.F."/>
            <person name="Wagner G."/>
            <person name="Goldman G.H."/>
            <person name="Fietto J.L.R."/>
            <person name="Ciapina L.P."/>
            <person name="Brocchi M."/>
            <person name="Elias M.C."/>
            <person name="Goldman M.H.S."/>
            <person name="Sagot M.-F."/>
            <person name="Pereira M."/>
            <person name="Stoco P.H."/>
            <person name="Teixeira S.M.R."/>
            <person name="de Mendonca-Neto R.P."/>
            <person name="Maciel T.E.F."/>
            <person name="Mendes T.A.O."/>
            <person name="Urmenyi T.P."/>
            <person name="Teixeira M.M.G."/>
            <person name="de Camargo E.F.P."/>
            <person name="de Sousa W."/>
            <person name="Schenkman S."/>
            <person name="de Vasconcelos A.T.R."/>
        </authorList>
    </citation>
    <scope>NUCLEOTIDE SEQUENCE</scope>
</reference>
<dbReference type="EMBL" id="ATMH01007455">
    <property type="protein sequence ID" value="EPY23788.1"/>
    <property type="molecule type" value="Genomic_DNA"/>
</dbReference>
<feature type="compositionally biased region" description="Basic and acidic residues" evidence="1">
    <location>
        <begin position="543"/>
        <end position="554"/>
    </location>
</feature>
<proteinExistence type="predicted"/>
<keyword evidence="4" id="KW-1185">Reference proteome</keyword>
<dbReference type="InterPro" id="IPR011990">
    <property type="entry name" value="TPR-like_helical_dom_sf"/>
</dbReference>
<accession>S9UHM9</accession>
<dbReference type="AlphaFoldDB" id="S9UHM9"/>
<organism evidence="3 4">
    <name type="scientific">Strigomonas culicis</name>
    <dbReference type="NCBI Taxonomy" id="28005"/>
    <lineage>
        <taxon>Eukaryota</taxon>
        <taxon>Discoba</taxon>
        <taxon>Euglenozoa</taxon>
        <taxon>Kinetoplastea</taxon>
        <taxon>Metakinetoplastina</taxon>
        <taxon>Trypanosomatida</taxon>
        <taxon>Trypanosomatidae</taxon>
        <taxon>Strigomonadinae</taxon>
        <taxon>Strigomonas</taxon>
    </lineage>
</organism>
<reference evidence="3 4" key="1">
    <citation type="journal article" date="2013" name="PLoS ONE">
        <title>Predicting the Proteins of Angomonas deanei, Strigomonas culicis and Their Respective Endosymbionts Reveals New Aspects of the Trypanosomatidae Family.</title>
        <authorList>
            <person name="Motta M.C."/>
            <person name="Martins A.C."/>
            <person name="de Souza S.S."/>
            <person name="Catta-Preta C.M."/>
            <person name="Silva R."/>
            <person name="Klein C.C."/>
            <person name="de Almeida L.G."/>
            <person name="de Lima Cunha O."/>
            <person name="Ciapina L.P."/>
            <person name="Brocchi M."/>
            <person name="Colabardini A.C."/>
            <person name="de Araujo Lima B."/>
            <person name="Machado C.R."/>
            <person name="de Almeida Soares C.M."/>
            <person name="Probst C.M."/>
            <person name="de Menezes C.B."/>
            <person name="Thompson C.E."/>
            <person name="Bartholomeu D.C."/>
            <person name="Gradia D.F."/>
            <person name="Pavoni D.P."/>
            <person name="Grisard E.C."/>
            <person name="Fantinatti-Garboggini F."/>
            <person name="Marchini F.K."/>
            <person name="Rodrigues-Luiz G.F."/>
            <person name="Wagner G."/>
            <person name="Goldman G.H."/>
            <person name="Fietto J.L."/>
            <person name="Elias M.C."/>
            <person name="Goldman M.H."/>
            <person name="Sagot M.F."/>
            <person name="Pereira M."/>
            <person name="Stoco P.H."/>
            <person name="de Mendonca-Neto R.P."/>
            <person name="Teixeira S.M."/>
            <person name="Maciel T.E."/>
            <person name="de Oliveira Mendes T.A."/>
            <person name="Urmenyi T.P."/>
            <person name="de Souza W."/>
            <person name="Schenkman S."/>
            <person name="de Vasconcelos A.T."/>
        </authorList>
    </citation>
    <scope>NUCLEOTIDE SEQUENCE [LARGE SCALE GENOMIC DNA]</scope>
</reference>
<dbReference type="OrthoDB" id="185373at2759"/>
<evidence type="ECO:0000313" key="4">
    <source>
        <dbReference type="Proteomes" id="UP000015354"/>
    </source>
</evidence>
<evidence type="ECO:0000313" key="3">
    <source>
        <dbReference type="EMBL" id="EPY28438.1"/>
    </source>
</evidence>
<dbReference type="Gene3D" id="1.25.40.10">
    <property type="entry name" value="Tetratricopeptide repeat domain"/>
    <property type="match status" value="1"/>
</dbReference>
<comment type="caution">
    <text evidence="3">The sequence shown here is derived from an EMBL/GenBank/DDBJ whole genome shotgun (WGS) entry which is preliminary data.</text>
</comment>
<sequence length="563" mass="63821">MLSQNVAKATVPSYYMIRTNLPQRKPLNQWEGVYYYSGITKRQQHTILLQRKRERAAQLAAFQRQREAVLGHYRALGGRPPGAAEVGLAAQLATHGLHREATQLLDELHHAQQLRVEHYAALVRSLAAERLQQCVLHTEAGGDPALVFKLVGDYAGEERAAEAYRWYDMGMAVLRAESGLRGHHAEGTAAAAQLTNALMETLLTCGYTHVRAVPSSLYDRMGAAGVSPTMRTYELVMLALSLEGNTAEAASVHRFLRERHGEHLTVGSFNALLLGHREDRAFDRCDALWQELVDLRWPRANVLSAELYLRSIVDHSYTPTSGPLQRFGNISTVEKKKVPLVLAQMADLGIPRTHLSRALTDEVEDALRKFSLYRDRFYQWGRAVKQFDFIEFRRRNGWMYDLHLMNTATRQSAVARDPTNPNASVAAAGTMELPAFFSERPSWERQALEGVLFTSDRRERTEDVRAGDFYYDDTRSIQARGSTWMNQVPQSRYDQLYGVGHPDIAKIGIRRHLDVEYVNRQEVMDRDAALMRKSVSGGRRLRQRVEGARTHRNEGSLVRGKKK</sequence>
<name>S9UHM9_9TRYP</name>